<feature type="site" description="Transition state stabilizer" evidence="11">
    <location>
        <position position="261"/>
    </location>
</feature>
<dbReference type="InterPro" id="IPR001228">
    <property type="entry name" value="IspD"/>
</dbReference>
<sequence length="389" mass="40608">MTGAFNTGRTVALVVAAGSGTRAGGDVPKQYVPIAGRPMLAHALAALEHPAIDAVHVVIAPGQEAQFAGISDIVPILGGDTRQQSVRNGLEHLAAESGIDRIFIHDAARPFLPPVVIDRLLAALESADGAVPVLPVVDTLANGGDALGDVADRSALVRVQTPQAFRFDAILAAHRAWDGAANATDDAQIARAAGIRVALVEGDAMLDKLTYAQDFARAEERLGARLVSRTGLGFDVHALADGEELWLGGIRIPHDRGLKGHSDADVLLHAITDALLGALADGDIGSHFPPSDPQWRGAASGQFLEHARDLSIARGGRIDFVDATVICEAPKIGPQREALRHSIAALLRLPVSKVSIKATTTERLGFTGRGEGIAAQAAVSIRMPEGDQS</sequence>
<evidence type="ECO:0000313" key="14">
    <source>
        <dbReference type="Proteomes" id="UP000192934"/>
    </source>
</evidence>
<dbReference type="HAMAP" id="MF_00108">
    <property type="entry name" value="IspD"/>
    <property type="match status" value="1"/>
</dbReference>
<dbReference type="InterPro" id="IPR026596">
    <property type="entry name" value="IspD/F"/>
</dbReference>
<feature type="binding site" evidence="11">
    <location>
        <begin position="359"/>
        <end position="362"/>
    </location>
    <ligand>
        <name>4-CDP-2-C-methyl-D-erythritol 2-phosphate</name>
        <dbReference type="ChEBI" id="CHEBI:57919"/>
    </ligand>
</feature>
<evidence type="ECO:0000256" key="2">
    <source>
        <dbReference type="ARBA" id="ARBA00001968"/>
    </source>
</evidence>
<dbReference type="Gene3D" id="3.30.1330.50">
    <property type="entry name" value="2-C-methyl-D-erythritol 2,4-cyclodiphosphate synthase"/>
    <property type="match status" value="1"/>
</dbReference>
<dbReference type="STRING" id="941907.SAMN06295910_2493"/>
<dbReference type="OrthoDB" id="9804336at2"/>
<reference evidence="14" key="1">
    <citation type="submission" date="2017-04" db="EMBL/GenBank/DDBJ databases">
        <authorList>
            <person name="Varghese N."/>
            <person name="Submissions S."/>
        </authorList>
    </citation>
    <scope>NUCLEOTIDE SEQUENCE [LARGE SCALE GENOMIC DNA]</scope>
    <source>
        <strain evidence="14">Dd16</strain>
    </source>
</reference>
<evidence type="ECO:0000256" key="4">
    <source>
        <dbReference type="ARBA" id="ARBA00008480"/>
    </source>
</evidence>
<dbReference type="EMBL" id="LT840185">
    <property type="protein sequence ID" value="SMF76732.1"/>
    <property type="molecule type" value="Genomic_DNA"/>
</dbReference>
<proteinExistence type="inferred from homology"/>
<dbReference type="PANTHER" id="PTHR43181:SF1">
    <property type="entry name" value="2-C-METHYL-D-ERYTHRITOL 2,4-CYCLODIPHOSPHATE SYNTHASE, CHLOROPLASTIC"/>
    <property type="match status" value="1"/>
</dbReference>
<dbReference type="Pfam" id="PF01128">
    <property type="entry name" value="IspD"/>
    <property type="match status" value="1"/>
</dbReference>
<feature type="region of interest" description="2-C-methyl-D-erythritol 4-phosphate cytidylyltransferase" evidence="11">
    <location>
        <begin position="1"/>
        <end position="229"/>
    </location>
</feature>
<keyword evidence="6 11" id="KW-0548">Nucleotidyltransferase</keyword>
<feature type="region of interest" description="2-C-methyl-D-erythritol 2,4-cyclodiphosphate synthase" evidence="11">
    <location>
        <begin position="229"/>
        <end position="389"/>
    </location>
</feature>
<dbReference type="GO" id="GO:0046872">
    <property type="term" value="F:metal ion binding"/>
    <property type="evidence" value="ECO:0007669"/>
    <property type="project" value="UniProtKB-KW"/>
</dbReference>
<dbReference type="AlphaFoldDB" id="A0A1X7H0B0"/>
<dbReference type="EC" id="4.6.1.12" evidence="11"/>
<comment type="catalytic activity">
    <reaction evidence="1 11">
        <text>4-CDP-2-C-methyl-D-erythritol 2-phosphate = 2-C-methyl-D-erythritol 2,4-cyclic diphosphate + CMP</text>
        <dbReference type="Rhea" id="RHEA:23864"/>
        <dbReference type="ChEBI" id="CHEBI:57919"/>
        <dbReference type="ChEBI" id="CHEBI:58483"/>
        <dbReference type="ChEBI" id="CHEBI:60377"/>
        <dbReference type="EC" id="4.6.1.12"/>
    </reaction>
</comment>
<dbReference type="GO" id="GO:0019288">
    <property type="term" value="P:isopentenyl diphosphate biosynthetic process, methylerythritol 4-phosphate pathway"/>
    <property type="evidence" value="ECO:0007669"/>
    <property type="project" value="UniProtKB-UniRule"/>
</dbReference>
<organism evidence="13 14">
    <name type="scientific">Allosphingosinicella indica</name>
    <dbReference type="NCBI Taxonomy" id="941907"/>
    <lineage>
        <taxon>Bacteria</taxon>
        <taxon>Pseudomonadati</taxon>
        <taxon>Pseudomonadota</taxon>
        <taxon>Alphaproteobacteria</taxon>
        <taxon>Sphingomonadales</taxon>
        <taxon>Sphingomonadaceae</taxon>
        <taxon>Allosphingosinicella</taxon>
    </lineage>
</organism>
<gene>
    <name evidence="11" type="primary">ispDF</name>
    <name evidence="13" type="ORF">SAMN06295910_2493</name>
</gene>
<feature type="binding site" evidence="11">
    <location>
        <position position="269"/>
    </location>
    <ligand>
        <name>a divalent metal cation</name>
        <dbReference type="ChEBI" id="CHEBI:60240"/>
    </ligand>
</feature>
<comment type="pathway">
    <text evidence="11">Isoprenoid biosynthesis; isopentenyl diphosphate biosynthesis via DXP pathway; isopentenyl diphosphate from 1-deoxy-D-xylulose 5-phosphate: step 2/6.</text>
</comment>
<keyword evidence="8 11" id="KW-0414">Isoprene biosynthesis</keyword>
<evidence type="ECO:0000256" key="6">
    <source>
        <dbReference type="ARBA" id="ARBA00022695"/>
    </source>
</evidence>
<comment type="caution">
    <text evidence="11">Lacks conserved residue(s) required for the propagation of feature annotation.</text>
</comment>
<dbReference type="PROSITE" id="PS01350">
    <property type="entry name" value="ISPF"/>
    <property type="match status" value="1"/>
</dbReference>
<feature type="binding site" evidence="11">
    <location>
        <begin position="235"/>
        <end position="237"/>
    </location>
    <ligand>
        <name>4-CDP-2-C-methyl-D-erythritol 2-phosphate</name>
        <dbReference type="ChEBI" id="CHEBI:57919"/>
    </ligand>
</feature>
<dbReference type="UniPathway" id="UPA00056">
    <property type="reaction ID" value="UER00093"/>
</dbReference>
<dbReference type="SUPFAM" id="SSF53448">
    <property type="entry name" value="Nucleotide-diphospho-sugar transferases"/>
    <property type="match status" value="1"/>
</dbReference>
<dbReference type="HAMAP" id="MF_01520">
    <property type="entry name" value="IspDF"/>
    <property type="match status" value="1"/>
</dbReference>
<comment type="catalytic activity">
    <reaction evidence="11">
        <text>2-C-methyl-D-erythritol 4-phosphate + CTP + H(+) = 4-CDP-2-C-methyl-D-erythritol + diphosphate</text>
        <dbReference type="Rhea" id="RHEA:13429"/>
        <dbReference type="ChEBI" id="CHEBI:15378"/>
        <dbReference type="ChEBI" id="CHEBI:33019"/>
        <dbReference type="ChEBI" id="CHEBI:37563"/>
        <dbReference type="ChEBI" id="CHEBI:57823"/>
        <dbReference type="ChEBI" id="CHEBI:58262"/>
        <dbReference type="EC" id="2.7.7.60"/>
    </reaction>
</comment>
<comment type="cofactor">
    <cofactor evidence="2 11">
        <name>a divalent metal cation</name>
        <dbReference type="ChEBI" id="CHEBI:60240"/>
    </cofactor>
</comment>
<dbReference type="Proteomes" id="UP000192934">
    <property type="component" value="Chromosome I"/>
</dbReference>
<dbReference type="Pfam" id="PF02542">
    <property type="entry name" value="YgbB"/>
    <property type="match status" value="1"/>
</dbReference>
<keyword evidence="14" id="KW-1185">Reference proteome</keyword>
<feature type="binding site" evidence="11">
    <location>
        <position position="366"/>
    </location>
    <ligand>
        <name>4-CDP-2-C-methyl-D-erythritol 2-phosphate</name>
        <dbReference type="ChEBI" id="CHEBI:57919"/>
    </ligand>
</feature>
<feature type="binding site" evidence="11">
    <location>
        <position position="235"/>
    </location>
    <ligand>
        <name>a divalent metal cation</name>
        <dbReference type="ChEBI" id="CHEBI:60240"/>
    </ligand>
</feature>
<dbReference type="CDD" id="cd02516">
    <property type="entry name" value="CDP-ME_synthetase"/>
    <property type="match status" value="1"/>
</dbReference>
<comment type="function">
    <text evidence="11">Bifunctional enzyme that catalyzes the formation of 4-diphosphocytidyl-2-C-methyl-D-erythritol from CTP and 2-C-methyl-D-erythritol 4-phosphate (MEP) (IspD), and catalyzes the conversion of 4-diphosphocytidyl-2-C-methyl-D-erythritol 2-phosphate (CDP-ME2P) to 2-C-methyl-D-erythritol 2,4-cyclodiphosphate (ME-CPP) with a corresponding release of cytidine 5-monophosphate (CMP) (IspF).</text>
</comment>
<dbReference type="NCBIfam" id="TIGR00453">
    <property type="entry name" value="ispD"/>
    <property type="match status" value="1"/>
</dbReference>
<dbReference type="EC" id="2.7.7.60" evidence="11"/>
<comment type="similarity">
    <text evidence="4">Belongs to the IspF family.</text>
</comment>
<feature type="site" description="Transition state stabilizer" evidence="11">
    <location>
        <position position="29"/>
    </location>
</feature>
<dbReference type="InterPro" id="IPR020555">
    <property type="entry name" value="MECDP_synthase_CS"/>
</dbReference>
<feature type="site" description="Transition state stabilizer" evidence="11">
    <location>
        <position position="360"/>
    </location>
</feature>
<dbReference type="InterPro" id="IPR003526">
    <property type="entry name" value="MECDP_synthase"/>
</dbReference>
<keyword evidence="5 11" id="KW-0808">Transferase</keyword>
<dbReference type="Gene3D" id="3.90.550.10">
    <property type="entry name" value="Spore Coat Polysaccharide Biosynthesis Protein SpsA, Chain A"/>
    <property type="match status" value="1"/>
</dbReference>
<accession>A0A1X7H0B0</accession>
<dbReference type="InterPro" id="IPR034683">
    <property type="entry name" value="IspD/TarI"/>
</dbReference>
<feature type="site" description="Transition state stabilizer" evidence="11">
    <location>
        <position position="22"/>
    </location>
</feature>
<dbReference type="GO" id="GO:0016114">
    <property type="term" value="P:terpenoid biosynthetic process"/>
    <property type="evidence" value="ECO:0007669"/>
    <property type="project" value="InterPro"/>
</dbReference>
<comment type="pathway">
    <text evidence="3 11">Isoprenoid biosynthesis; isopentenyl diphosphate biosynthesis via DXP pathway; isopentenyl diphosphate from 1-deoxy-D-xylulose 5-phosphate: step 4/6.</text>
</comment>
<dbReference type="SUPFAM" id="SSF69765">
    <property type="entry name" value="IpsF-like"/>
    <property type="match status" value="1"/>
</dbReference>
<dbReference type="HAMAP" id="MF_00107">
    <property type="entry name" value="IspF"/>
    <property type="match status" value="1"/>
</dbReference>
<dbReference type="PANTHER" id="PTHR43181">
    <property type="entry name" value="2-C-METHYL-D-ERYTHRITOL 2,4-CYCLODIPHOSPHATE SYNTHASE, CHLOROPLASTIC"/>
    <property type="match status" value="1"/>
</dbReference>
<evidence type="ECO:0000256" key="7">
    <source>
        <dbReference type="ARBA" id="ARBA00022723"/>
    </source>
</evidence>
<feature type="domain" description="2-C-methyl-D-erythritol 2,4-cyclodiphosphate synthase" evidence="12">
    <location>
        <begin position="229"/>
        <end position="381"/>
    </location>
</feature>
<protein>
    <recommendedName>
        <fullName evidence="11">Bifunctional enzyme IspD/IspF</fullName>
    </recommendedName>
    <domain>
        <recommendedName>
            <fullName evidence="11">2-C-methyl-D-erythritol 4-phosphate cytidylyltransferase</fullName>
            <ecNumber evidence="11">2.7.7.60</ecNumber>
        </recommendedName>
        <alternativeName>
            <fullName evidence="11">4-diphosphocytidyl-2C-methyl-D-erythritol synthase</fullName>
        </alternativeName>
        <alternativeName>
            <fullName evidence="11">MEP cytidylyltransferase</fullName>
            <shortName evidence="11">MCT</shortName>
        </alternativeName>
    </domain>
    <domain>
        <recommendedName>
            <fullName evidence="11">2-C-methyl-D-erythritol 2,4-cyclodiphosphate synthase</fullName>
            <shortName evidence="11">MECDP-synthase</shortName>
            <shortName evidence="11">MECPP-synthase</shortName>
            <shortName evidence="11">MECPS</shortName>
            <ecNumber evidence="11">4.6.1.12</ecNumber>
        </recommendedName>
    </domain>
</protein>
<dbReference type="InterPro" id="IPR036571">
    <property type="entry name" value="MECDP_synthase_sf"/>
</dbReference>
<feature type="site" description="Positions MEP for the nucleophilic attack" evidence="11">
    <location>
        <position position="153"/>
    </location>
</feature>
<feature type="binding site" evidence="11">
    <location>
        <position position="369"/>
    </location>
    <ligand>
        <name>4-CDP-2-C-methyl-D-erythritol 2-phosphate</name>
        <dbReference type="ChEBI" id="CHEBI:57919"/>
    </ligand>
</feature>
<evidence type="ECO:0000256" key="10">
    <source>
        <dbReference type="ARBA" id="ARBA00023268"/>
    </source>
</evidence>
<dbReference type="NCBIfam" id="TIGR00151">
    <property type="entry name" value="ispF"/>
    <property type="match status" value="1"/>
</dbReference>
<feature type="site" description="Positions MEP for the nucleophilic attack" evidence="11">
    <location>
        <position position="208"/>
    </location>
</feature>
<feature type="binding site" evidence="11">
    <location>
        <begin position="261"/>
        <end position="262"/>
    </location>
    <ligand>
        <name>4-CDP-2-C-methyl-D-erythritol 2-phosphate</name>
        <dbReference type="ChEBI" id="CHEBI:57919"/>
    </ligand>
</feature>
<dbReference type="InterPro" id="IPR029044">
    <property type="entry name" value="Nucleotide-diphossugar_trans"/>
</dbReference>
<evidence type="ECO:0000256" key="11">
    <source>
        <dbReference type="HAMAP-Rule" id="MF_01520"/>
    </source>
</evidence>
<evidence type="ECO:0000259" key="12">
    <source>
        <dbReference type="Pfam" id="PF02542"/>
    </source>
</evidence>
<dbReference type="GO" id="GO:0050518">
    <property type="term" value="F:2-C-methyl-D-erythritol 4-phosphate cytidylyltransferase activity"/>
    <property type="evidence" value="ECO:0007669"/>
    <property type="project" value="UniProtKB-UniRule"/>
</dbReference>
<dbReference type="RefSeq" id="WP_085219054.1">
    <property type="nucleotide sequence ID" value="NZ_LT840185.1"/>
</dbReference>
<evidence type="ECO:0000313" key="13">
    <source>
        <dbReference type="EMBL" id="SMF76732.1"/>
    </source>
</evidence>
<evidence type="ECO:0000256" key="5">
    <source>
        <dbReference type="ARBA" id="ARBA00022679"/>
    </source>
</evidence>
<feature type="binding site" evidence="11">
    <location>
        <begin position="283"/>
        <end position="285"/>
    </location>
    <ligand>
        <name>4-CDP-2-C-methyl-D-erythritol 2-phosphate</name>
        <dbReference type="ChEBI" id="CHEBI:57919"/>
    </ligand>
</feature>
<evidence type="ECO:0000256" key="3">
    <source>
        <dbReference type="ARBA" id="ARBA00004709"/>
    </source>
</evidence>
<dbReference type="NCBIfam" id="NF006899">
    <property type="entry name" value="PRK09382.1"/>
    <property type="match status" value="1"/>
</dbReference>
<evidence type="ECO:0000256" key="8">
    <source>
        <dbReference type="ARBA" id="ARBA00023229"/>
    </source>
</evidence>
<keyword evidence="9 11" id="KW-0456">Lyase</keyword>
<evidence type="ECO:0000256" key="9">
    <source>
        <dbReference type="ARBA" id="ARBA00023239"/>
    </source>
</evidence>
<keyword evidence="7 11" id="KW-0479">Metal-binding</keyword>
<feature type="binding site" evidence="11">
    <location>
        <position position="237"/>
    </location>
    <ligand>
        <name>a divalent metal cation</name>
        <dbReference type="ChEBI" id="CHEBI:60240"/>
    </ligand>
</feature>
<comment type="similarity">
    <text evidence="11">In the C-terminal section; belongs to the IspF family.</text>
</comment>
<evidence type="ECO:0000256" key="1">
    <source>
        <dbReference type="ARBA" id="ARBA00000200"/>
    </source>
</evidence>
<dbReference type="GO" id="GO:0008685">
    <property type="term" value="F:2-C-methyl-D-erythritol 2,4-cyclodiphosphate synthase activity"/>
    <property type="evidence" value="ECO:0007669"/>
    <property type="project" value="UniProtKB-UniRule"/>
</dbReference>
<name>A0A1X7H0B0_9SPHN</name>
<keyword evidence="10 11" id="KW-0511">Multifunctional enzyme</keyword>
<dbReference type="CDD" id="cd00554">
    <property type="entry name" value="MECDP_synthase"/>
    <property type="match status" value="1"/>
</dbReference>
<comment type="similarity">
    <text evidence="11">In the N-terminal section; belongs to the IspD/TarI cytidylyltransferase family. IspD subfamily.</text>
</comment>